<dbReference type="KEGG" id="ehx:EMIHUDRAFT_448681"/>
<dbReference type="PANTHER" id="PTHR22974:SF23">
    <property type="entry name" value="TOUSLED-LIKE KINASE, ISOFORM G"/>
    <property type="match status" value="1"/>
</dbReference>
<feature type="compositionally biased region" description="Low complexity" evidence="6">
    <location>
        <begin position="39"/>
        <end position="63"/>
    </location>
</feature>
<dbReference type="PANTHER" id="PTHR22974">
    <property type="entry name" value="MIXED LINEAGE PROTEIN KINASE"/>
    <property type="match status" value="1"/>
</dbReference>
<dbReference type="GO" id="GO:0035556">
    <property type="term" value="P:intracellular signal transduction"/>
    <property type="evidence" value="ECO:0007669"/>
    <property type="project" value="TreeGrafter"/>
</dbReference>
<feature type="compositionally biased region" description="Low complexity" evidence="6">
    <location>
        <begin position="104"/>
        <end position="116"/>
    </location>
</feature>
<dbReference type="GO" id="GO:0007059">
    <property type="term" value="P:chromosome segregation"/>
    <property type="evidence" value="ECO:0007669"/>
    <property type="project" value="TreeGrafter"/>
</dbReference>
<name>A0A0D3I2K2_EMIH1</name>
<dbReference type="HOGENOM" id="CLU_476890_0_0_1"/>
<dbReference type="Pfam" id="PF00069">
    <property type="entry name" value="Pkinase"/>
    <property type="match status" value="1"/>
</dbReference>
<dbReference type="GO" id="GO:0005524">
    <property type="term" value="F:ATP binding"/>
    <property type="evidence" value="ECO:0007669"/>
    <property type="project" value="UniProtKB-KW"/>
</dbReference>
<dbReference type="eggNOG" id="KOG1151">
    <property type="taxonomic scope" value="Eukaryota"/>
</dbReference>
<dbReference type="PaxDb" id="2903-EOD05487"/>
<feature type="region of interest" description="Disordered" evidence="6">
    <location>
        <begin position="310"/>
        <end position="335"/>
    </location>
</feature>
<feature type="domain" description="Protein kinase" evidence="7">
    <location>
        <begin position="216"/>
        <end position="565"/>
    </location>
</feature>
<dbReference type="RefSeq" id="XP_005757916.1">
    <property type="nucleotide sequence ID" value="XM_005757859.1"/>
</dbReference>
<feature type="compositionally biased region" description="Basic and acidic residues" evidence="6">
    <location>
        <begin position="117"/>
        <end position="155"/>
    </location>
</feature>
<evidence type="ECO:0000256" key="2">
    <source>
        <dbReference type="ARBA" id="ARBA00022679"/>
    </source>
</evidence>
<protein>
    <recommendedName>
        <fullName evidence="7">Protein kinase domain-containing protein</fullName>
    </recommendedName>
</protein>
<dbReference type="InterPro" id="IPR000719">
    <property type="entry name" value="Prot_kinase_dom"/>
</dbReference>
<evidence type="ECO:0000256" key="5">
    <source>
        <dbReference type="ARBA" id="ARBA00022840"/>
    </source>
</evidence>
<reference evidence="8" key="2">
    <citation type="submission" date="2024-10" db="UniProtKB">
        <authorList>
            <consortium name="EnsemblProtists"/>
        </authorList>
    </citation>
    <scope>IDENTIFICATION</scope>
</reference>
<keyword evidence="4" id="KW-0418">Kinase</keyword>
<evidence type="ECO:0000256" key="3">
    <source>
        <dbReference type="ARBA" id="ARBA00022741"/>
    </source>
</evidence>
<keyword evidence="2" id="KW-0808">Transferase</keyword>
<keyword evidence="1" id="KW-0723">Serine/threonine-protein kinase</keyword>
<dbReference type="SUPFAM" id="SSF56112">
    <property type="entry name" value="Protein kinase-like (PK-like)"/>
    <property type="match status" value="1"/>
</dbReference>
<keyword evidence="9" id="KW-1185">Reference proteome</keyword>
<dbReference type="GO" id="GO:0004674">
    <property type="term" value="F:protein serine/threonine kinase activity"/>
    <property type="evidence" value="ECO:0007669"/>
    <property type="project" value="UniProtKB-KW"/>
</dbReference>
<sequence>MSSADRVRVEMLESRMTSSSTGGFASVELGFRREPSNPPSNSAPSNSAPDARPSTPASASTSSNQRSAFGRAGDAKRPRIDPAAGGIKKFYAPKERPPPGGVSPATAAGKPTGAAADAERGRLEAENARLREELAKSRGETEAARAEADSAKAEAEAASGAMQDLRAEVAAVRDEHEAERAANRAGVEALREALSPRDYPRALRQAAFKERGEQRERLARESGTGTFSSSFVLRDGTAMVELKARERALDERRAALSDGLQESLKLRKILLAREKDERERERKARERCGTHVAELRLAQESDSLPAEMRECPSFPRDGRQVHEPGEKGTASRSGSSDGRFVILELIATGGFAAESFVRHVEREIDITAALTHRRIVETFAAFEIDRSTFVSVMPYCNGGSLADLLRRQGALAEREAKSIIVQVLHGLRHLHRQREPIIHYDLKPANILLHEGELTSYGSGTHGYLPPECYEGESSRICPKVDVFSAGVVWFTMLFYPAKPFFADASQQQIMQMSSHSMRTEAQRLAIPDCKPALSKEAQEALRRCLAPSRADRPDAAALLRDPYFAAGGKAK</sequence>
<dbReference type="SMART" id="SM00220">
    <property type="entry name" value="S_TKc"/>
    <property type="match status" value="1"/>
</dbReference>
<dbReference type="InterPro" id="IPR008271">
    <property type="entry name" value="Ser/Thr_kinase_AS"/>
</dbReference>
<dbReference type="EnsemblProtists" id="EOD05487">
    <property type="protein sequence ID" value="EOD05487"/>
    <property type="gene ID" value="EMIHUDRAFT_448681"/>
</dbReference>
<feature type="region of interest" description="Disordered" evidence="6">
    <location>
        <begin position="1"/>
        <end position="160"/>
    </location>
</feature>
<organism evidence="8 9">
    <name type="scientific">Emiliania huxleyi (strain CCMP1516)</name>
    <dbReference type="NCBI Taxonomy" id="280463"/>
    <lineage>
        <taxon>Eukaryota</taxon>
        <taxon>Haptista</taxon>
        <taxon>Haptophyta</taxon>
        <taxon>Prymnesiophyceae</taxon>
        <taxon>Isochrysidales</taxon>
        <taxon>Noelaerhabdaceae</taxon>
        <taxon>Emiliania</taxon>
    </lineage>
</organism>
<evidence type="ECO:0000256" key="6">
    <source>
        <dbReference type="SAM" id="MobiDB-lite"/>
    </source>
</evidence>
<accession>A0A0D3I2K2</accession>
<dbReference type="GO" id="GO:0005634">
    <property type="term" value="C:nucleus"/>
    <property type="evidence" value="ECO:0007669"/>
    <property type="project" value="TreeGrafter"/>
</dbReference>
<keyword evidence="3" id="KW-0547">Nucleotide-binding</keyword>
<dbReference type="Gene3D" id="1.10.510.10">
    <property type="entry name" value="Transferase(Phosphotransferase) domain 1"/>
    <property type="match status" value="1"/>
</dbReference>
<dbReference type="Proteomes" id="UP000013827">
    <property type="component" value="Unassembled WGS sequence"/>
</dbReference>
<feature type="compositionally biased region" description="Basic and acidic residues" evidence="6">
    <location>
        <begin position="316"/>
        <end position="326"/>
    </location>
</feature>
<dbReference type="PROSITE" id="PS50011">
    <property type="entry name" value="PROTEIN_KINASE_DOM"/>
    <property type="match status" value="1"/>
</dbReference>
<feature type="compositionally biased region" description="Basic and acidic residues" evidence="6">
    <location>
        <begin position="1"/>
        <end position="13"/>
    </location>
</feature>
<dbReference type="InterPro" id="IPR011009">
    <property type="entry name" value="Kinase-like_dom_sf"/>
</dbReference>
<dbReference type="GeneID" id="17251374"/>
<dbReference type="Gene3D" id="3.30.200.20">
    <property type="entry name" value="Phosphorylase Kinase, domain 1"/>
    <property type="match status" value="1"/>
</dbReference>
<keyword evidence="5" id="KW-0067">ATP-binding</keyword>
<evidence type="ECO:0000259" key="7">
    <source>
        <dbReference type="PROSITE" id="PS50011"/>
    </source>
</evidence>
<reference evidence="9" key="1">
    <citation type="journal article" date="2013" name="Nature">
        <title>Pan genome of the phytoplankton Emiliania underpins its global distribution.</title>
        <authorList>
            <person name="Read B.A."/>
            <person name="Kegel J."/>
            <person name="Klute M.J."/>
            <person name="Kuo A."/>
            <person name="Lefebvre S.C."/>
            <person name="Maumus F."/>
            <person name="Mayer C."/>
            <person name="Miller J."/>
            <person name="Monier A."/>
            <person name="Salamov A."/>
            <person name="Young J."/>
            <person name="Aguilar M."/>
            <person name="Claverie J.M."/>
            <person name="Frickenhaus S."/>
            <person name="Gonzalez K."/>
            <person name="Herman E.K."/>
            <person name="Lin Y.C."/>
            <person name="Napier J."/>
            <person name="Ogata H."/>
            <person name="Sarno A.F."/>
            <person name="Shmutz J."/>
            <person name="Schroeder D."/>
            <person name="de Vargas C."/>
            <person name="Verret F."/>
            <person name="von Dassow P."/>
            <person name="Valentin K."/>
            <person name="Van de Peer Y."/>
            <person name="Wheeler G."/>
            <person name="Dacks J.B."/>
            <person name="Delwiche C.F."/>
            <person name="Dyhrman S.T."/>
            <person name="Glockner G."/>
            <person name="John U."/>
            <person name="Richards T."/>
            <person name="Worden A.Z."/>
            <person name="Zhang X."/>
            <person name="Grigoriev I.V."/>
            <person name="Allen A.E."/>
            <person name="Bidle K."/>
            <person name="Borodovsky M."/>
            <person name="Bowler C."/>
            <person name="Brownlee C."/>
            <person name="Cock J.M."/>
            <person name="Elias M."/>
            <person name="Gladyshev V.N."/>
            <person name="Groth M."/>
            <person name="Guda C."/>
            <person name="Hadaegh A."/>
            <person name="Iglesias-Rodriguez M.D."/>
            <person name="Jenkins J."/>
            <person name="Jones B.M."/>
            <person name="Lawson T."/>
            <person name="Leese F."/>
            <person name="Lindquist E."/>
            <person name="Lobanov A."/>
            <person name="Lomsadze A."/>
            <person name="Malik S.B."/>
            <person name="Marsh M.E."/>
            <person name="Mackinder L."/>
            <person name="Mock T."/>
            <person name="Mueller-Roeber B."/>
            <person name="Pagarete A."/>
            <person name="Parker M."/>
            <person name="Probert I."/>
            <person name="Quesneville H."/>
            <person name="Raines C."/>
            <person name="Rensing S.A."/>
            <person name="Riano-Pachon D.M."/>
            <person name="Richier S."/>
            <person name="Rokitta S."/>
            <person name="Shiraiwa Y."/>
            <person name="Soanes D.M."/>
            <person name="van der Giezen M."/>
            <person name="Wahlund T.M."/>
            <person name="Williams B."/>
            <person name="Wilson W."/>
            <person name="Wolfe G."/>
            <person name="Wurch L.L."/>
        </authorList>
    </citation>
    <scope>NUCLEOTIDE SEQUENCE</scope>
</reference>
<proteinExistence type="predicted"/>
<dbReference type="AlphaFoldDB" id="A0A0D3I2K2"/>
<evidence type="ECO:0000313" key="8">
    <source>
        <dbReference type="EnsemblProtists" id="EOD05487"/>
    </source>
</evidence>
<dbReference type="STRING" id="2903.R1B8I0"/>
<dbReference type="PROSITE" id="PS00108">
    <property type="entry name" value="PROTEIN_KINASE_ST"/>
    <property type="match status" value="1"/>
</dbReference>
<evidence type="ECO:0000256" key="1">
    <source>
        <dbReference type="ARBA" id="ARBA00022527"/>
    </source>
</evidence>
<evidence type="ECO:0000313" key="9">
    <source>
        <dbReference type="Proteomes" id="UP000013827"/>
    </source>
</evidence>
<evidence type="ECO:0000256" key="4">
    <source>
        <dbReference type="ARBA" id="ARBA00022777"/>
    </source>
</evidence>